<feature type="compositionally biased region" description="Gly residues" evidence="1">
    <location>
        <begin position="217"/>
        <end position="229"/>
    </location>
</feature>
<feature type="region of interest" description="Disordered" evidence="1">
    <location>
        <begin position="1"/>
        <end position="68"/>
    </location>
</feature>
<gene>
    <name evidence="2" type="ORF">TWF730_002798</name>
</gene>
<proteinExistence type="predicted"/>
<feature type="region of interest" description="Disordered" evidence="1">
    <location>
        <begin position="217"/>
        <end position="236"/>
    </location>
</feature>
<evidence type="ECO:0000313" key="2">
    <source>
        <dbReference type="EMBL" id="KAK6337397.1"/>
    </source>
</evidence>
<feature type="compositionally biased region" description="Low complexity" evidence="1">
    <location>
        <begin position="42"/>
        <end position="51"/>
    </location>
</feature>
<accession>A0AAV9U8R2</accession>
<evidence type="ECO:0000256" key="1">
    <source>
        <dbReference type="SAM" id="MobiDB-lite"/>
    </source>
</evidence>
<feature type="compositionally biased region" description="Pro residues" evidence="1">
    <location>
        <begin position="13"/>
        <end position="41"/>
    </location>
</feature>
<keyword evidence="3" id="KW-1185">Reference proteome</keyword>
<reference evidence="2 3" key="1">
    <citation type="submission" date="2019-10" db="EMBL/GenBank/DDBJ databases">
        <authorList>
            <person name="Palmer J.M."/>
        </authorList>
    </citation>
    <scope>NUCLEOTIDE SEQUENCE [LARGE SCALE GENOMIC DNA]</scope>
    <source>
        <strain evidence="2 3">TWF730</strain>
    </source>
</reference>
<feature type="compositionally biased region" description="Polar residues" evidence="1">
    <location>
        <begin position="57"/>
        <end position="66"/>
    </location>
</feature>
<organism evidence="2 3">
    <name type="scientific">Orbilia blumenaviensis</name>
    <dbReference type="NCBI Taxonomy" id="1796055"/>
    <lineage>
        <taxon>Eukaryota</taxon>
        <taxon>Fungi</taxon>
        <taxon>Dikarya</taxon>
        <taxon>Ascomycota</taxon>
        <taxon>Pezizomycotina</taxon>
        <taxon>Orbiliomycetes</taxon>
        <taxon>Orbiliales</taxon>
        <taxon>Orbiliaceae</taxon>
        <taxon>Orbilia</taxon>
    </lineage>
</organism>
<sequence>MSTPSGSGSGPAGRPPGVSPQRPPRPQRPPLLPVPPIPPIPSTYSSSSSSAPPRPTLTNPFVTTPQPHFHRTWHSKCLHSQPTVRVPFGPEVEHLPSEARYVWTNNHRLCMCDSVDPYYLEEVEQGVGVSVGGGMASFGAPVCSATSAASAAAAADSASGGDKTVALGGNETISRGGFVERDVVEEYWRFLERENKAEKEGGKKKKGMGMGIIKRLSGGGGGLGSPGGKKSGEVSGSFEMGRRKVFRWVPRWRRVEGVCRGCAE</sequence>
<name>A0AAV9U8R2_9PEZI</name>
<evidence type="ECO:0000313" key="3">
    <source>
        <dbReference type="Proteomes" id="UP001373714"/>
    </source>
</evidence>
<dbReference type="Proteomes" id="UP001373714">
    <property type="component" value="Unassembled WGS sequence"/>
</dbReference>
<dbReference type="AlphaFoldDB" id="A0AAV9U8R2"/>
<comment type="caution">
    <text evidence="2">The sequence shown here is derived from an EMBL/GenBank/DDBJ whole genome shotgun (WGS) entry which is preliminary data.</text>
</comment>
<protein>
    <submittedName>
        <fullName evidence="2">Uncharacterized protein</fullName>
    </submittedName>
</protein>
<dbReference type="EMBL" id="JAVHNS010000013">
    <property type="protein sequence ID" value="KAK6337397.1"/>
    <property type="molecule type" value="Genomic_DNA"/>
</dbReference>